<reference evidence="2" key="2">
    <citation type="submission" date="2019-07" db="EMBL/GenBank/DDBJ databases">
        <authorList>
            <person name="Seetharam A."/>
            <person name="Woodhouse M."/>
            <person name="Cannon E."/>
        </authorList>
    </citation>
    <scope>NUCLEOTIDE SEQUENCE [LARGE SCALE GENOMIC DNA]</scope>
    <source>
        <strain evidence="2">cv. B73</strain>
    </source>
</reference>
<evidence type="ECO:0000313" key="2">
    <source>
        <dbReference type="EnsemblPlants" id="Zm00001eb025910_P001"/>
    </source>
</evidence>
<evidence type="ECO:0000313" key="3">
    <source>
        <dbReference type="Proteomes" id="UP000007305"/>
    </source>
</evidence>
<reference evidence="3" key="1">
    <citation type="submission" date="2015-12" db="EMBL/GenBank/DDBJ databases">
        <title>Update maize B73 reference genome by single molecule sequencing technologies.</title>
        <authorList>
            <consortium name="Maize Genome Sequencing Project"/>
            <person name="Ware D."/>
        </authorList>
    </citation>
    <scope>NUCLEOTIDE SEQUENCE [LARGE SCALE GENOMIC DNA]</scope>
    <source>
        <strain evidence="3">cv. B73</strain>
    </source>
</reference>
<dbReference type="EnsemblPlants" id="Zm00001eb025910_T001">
    <property type="protein sequence ID" value="Zm00001eb025910_P001"/>
    <property type="gene ID" value="Zm00001eb025910"/>
</dbReference>
<dbReference type="Proteomes" id="UP000007305">
    <property type="component" value="Chromosome 1"/>
</dbReference>
<dbReference type="Gramene" id="Zm00001eb025910_T001">
    <property type="protein sequence ID" value="Zm00001eb025910_P001"/>
    <property type="gene ID" value="Zm00001eb025910"/>
</dbReference>
<accession>A0A804LPD6</accession>
<keyword evidence="3" id="KW-1185">Reference proteome</keyword>
<reference evidence="2" key="3">
    <citation type="submission" date="2021-05" db="UniProtKB">
        <authorList>
            <consortium name="EnsemblPlants"/>
        </authorList>
    </citation>
    <scope>IDENTIFICATION</scope>
    <source>
        <strain evidence="2">cv. B73</strain>
    </source>
</reference>
<proteinExistence type="predicted"/>
<organism evidence="2 3">
    <name type="scientific">Zea mays</name>
    <name type="common">Maize</name>
    <dbReference type="NCBI Taxonomy" id="4577"/>
    <lineage>
        <taxon>Eukaryota</taxon>
        <taxon>Viridiplantae</taxon>
        <taxon>Streptophyta</taxon>
        <taxon>Embryophyta</taxon>
        <taxon>Tracheophyta</taxon>
        <taxon>Spermatophyta</taxon>
        <taxon>Magnoliopsida</taxon>
        <taxon>Liliopsida</taxon>
        <taxon>Poales</taxon>
        <taxon>Poaceae</taxon>
        <taxon>PACMAD clade</taxon>
        <taxon>Panicoideae</taxon>
        <taxon>Andropogonodae</taxon>
        <taxon>Andropogoneae</taxon>
        <taxon>Tripsacinae</taxon>
        <taxon>Zea</taxon>
    </lineage>
</organism>
<name>A0A804LPD6_MAIZE</name>
<sequence length="172" mass="18683">MDHRPLWLLQRLQELLPVVLVPVYPVRTGGRGLGQGHDILWSGRPPLLFAAACRGGCGPVPLHLHLHLPSQAPGGVRPAAGAVRRLLRPHVVRAMRHLPDVPGAQEQRRRPGHGMGSALEKDDYGSCTNARHDALTTATRSPSKPGLRVAYMHSLCVMWLCQQVNGSESMSG</sequence>
<dbReference type="AlphaFoldDB" id="A0A804LPD6"/>
<evidence type="ECO:0000256" key="1">
    <source>
        <dbReference type="SAM" id="MobiDB-lite"/>
    </source>
</evidence>
<dbReference type="InParanoid" id="A0A804LPD6"/>
<feature type="region of interest" description="Disordered" evidence="1">
    <location>
        <begin position="101"/>
        <end position="124"/>
    </location>
</feature>
<protein>
    <submittedName>
        <fullName evidence="2">Uncharacterized protein</fullName>
    </submittedName>
</protein>